<evidence type="ECO:0000256" key="1">
    <source>
        <dbReference type="SAM" id="Phobius"/>
    </source>
</evidence>
<comment type="caution">
    <text evidence="2">The sequence shown here is derived from an EMBL/GenBank/DDBJ whole genome shotgun (WGS) entry which is preliminary data.</text>
</comment>
<sequence length="104" mass="11697">MRVDNYVPADQKKPVDEGRIKALKTLSKLATLTCILMYVSYIPQIISNFSGNPVNPLQPAVAMINAILWTGYGWYKTYRDWPIIIANVPGVIFGLVTLITVYIH</sequence>
<dbReference type="Gene3D" id="1.20.1280.290">
    <property type="match status" value="1"/>
</dbReference>
<feature type="transmembrane region" description="Helical" evidence="1">
    <location>
        <begin position="58"/>
        <end position="75"/>
    </location>
</feature>
<reference evidence="2" key="1">
    <citation type="submission" date="2022-03" db="EMBL/GenBank/DDBJ databases">
        <authorList>
            <person name="Hettiarachchi G."/>
        </authorList>
    </citation>
    <scope>NUCLEOTIDE SEQUENCE</scope>
    <source>
        <strain evidence="2">LMG 32447</strain>
    </source>
</reference>
<keyword evidence="1" id="KW-0472">Membrane</keyword>
<keyword evidence="3" id="KW-1185">Reference proteome</keyword>
<name>A0ABM9D018_9LACO</name>
<dbReference type="Pfam" id="PF03083">
    <property type="entry name" value="MtN3_slv"/>
    <property type="match status" value="1"/>
</dbReference>
<feature type="transmembrane region" description="Helical" evidence="1">
    <location>
        <begin position="29"/>
        <end position="46"/>
    </location>
</feature>
<proteinExistence type="predicted"/>
<keyword evidence="1" id="KW-0812">Transmembrane</keyword>
<dbReference type="Proteomes" id="UP000838102">
    <property type="component" value="Unassembled WGS sequence"/>
</dbReference>
<dbReference type="RefSeq" id="WP_248705664.1">
    <property type="nucleotide sequence ID" value="NZ_CAKOET010000001.1"/>
</dbReference>
<keyword evidence="1" id="KW-1133">Transmembrane helix</keyword>
<evidence type="ECO:0008006" key="4">
    <source>
        <dbReference type="Google" id="ProtNLM"/>
    </source>
</evidence>
<evidence type="ECO:0000313" key="3">
    <source>
        <dbReference type="Proteomes" id="UP000838102"/>
    </source>
</evidence>
<accession>A0ABM9D018</accession>
<organism evidence="2 3">
    <name type="scientific">Convivina praedatoris</name>
    <dbReference type="NCBI Taxonomy" id="2880963"/>
    <lineage>
        <taxon>Bacteria</taxon>
        <taxon>Bacillati</taxon>
        <taxon>Bacillota</taxon>
        <taxon>Bacilli</taxon>
        <taxon>Lactobacillales</taxon>
        <taxon>Lactobacillaceae</taxon>
        <taxon>Convivina</taxon>
    </lineage>
</organism>
<gene>
    <name evidence="2" type="ORF">LMG032447_00205</name>
</gene>
<protein>
    <recommendedName>
        <fullName evidence="4">Small conserved membrane protein</fullName>
    </recommendedName>
</protein>
<feature type="transmembrane region" description="Helical" evidence="1">
    <location>
        <begin position="82"/>
        <end position="103"/>
    </location>
</feature>
<dbReference type="InterPro" id="IPR004316">
    <property type="entry name" value="SWEET_rpt"/>
</dbReference>
<dbReference type="EMBL" id="CAKOEU010000001">
    <property type="protein sequence ID" value="CAH1850794.1"/>
    <property type="molecule type" value="Genomic_DNA"/>
</dbReference>
<evidence type="ECO:0000313" key="2">
    <source>
        <dbReference type="EMBL" id="CAH1850794.1"/>
    </source>
</evidence>